<dbReference type="SMART" id="SM00633">
    <property type="entry name" value="Glyco_10"/>
    <property type="match status" value="1"/>
</dbReference>
<evidence type="ECO:0000313" key="11">
    <source>
        <dbReference type="Proteomes" id="UP000280708"/>
    </source>
</evidence>
<evidence type="ECO:0000256" key="1">
    <source>
        <dbReference type="ARBA" id="ARBA00000681"/>
    </source>
</evidence>
<dbReference type="EC" id="3.2.1.8" evidence="9"/>
<dbReference type="EMBL" id="CP033230">
    <property type="protein sequence ID" value="AYO78854.1"/>
    <property type="molecule type" value="Genomic_DNA"/>
</dbReference>
<sequence length="377" mass="41932">MKDHGPPLSRRHMLSLTAGAIPALSCAPGLAVAPPSGLDAIARSRGLRFGTAVSPTHLDDPAFAQLIVRECSVLTAENNFKWKYLEAKEGQRNPAKALRVLRFASRHRMSPRGHTFVWNQDDRVPGWLIANEAALAQKGGAPLIALMNDHARYLATTFPQIESWDCVNEAFVVQSGQLKNSIYTRILGMGFFDLAFQLMAQYAPHAQRVYNGNMSWEQNPDHRDAVLRVLEQALKRGVPVDAIGIQSHLGNTLGRGRDERAWNRFLAELDAMGMTVLITELDCADRHLSDQEPARRDAEIAAFVKGYLDITLSHRNVSQIICWGLSDRYSNLNRDSYPTPRRRSDGLPMRGNPFDDALRPKPFYNAIAAALAACPVR</sequence>
<evidence type="ECO:0000256" key="6">
    <source>
        <dbReference type="ARBA" id="ARBA00023277"/>
    </source>
</evidence>
<dbReference type="AlphaFoldDB" id="A0A085K291"/>
<dbReference type="InterPro" id="IPR017853">
    <property type="entry name" value="GH"/>
</dbReference>
<dbReference type="SUPFAM" id="SSF51445">
    <property type="entry name" value="(Trans)glycosidases"/>
    <property type="match status" value="1"/>
</dbReference>
<dbReference type="PROSITE" id="PS51318">
    <property type="entry name" value="TAT"/>
    <property type="match status" value="1"/>
</dbReference>
<name>A0A085K291_SPHYA</name>
<dbReference type="Proteomes" id="UP000280708">
    <property type="component" value="Chromosome"/>
</dbReference>
<proteinExistence type="inferred from homology"/>
<dbReference type="RefSeq" id="WP_037510804.1">
    <property type="nucleotide sequence ID" value="NZ_CAIGKD010000002.1"/>
</dbReference>
<dbReference type="InterPro" id="IPR006311">
    <property type="entry name" value="TAT_signal"/>
</dbReference>
<keyword evidence="8 9" id="KW-0624">Polysaccharide degradation</keyword>
<evidence type="ECO:0000256" key="5">
    <source>
        <dbReference type="ARBA" id="ARBA00022801"/>
    </source>
</evidence>
<evidence type="ECO:0000256" key="4">
    <source>
        <dbReference type="ARBA" id="ARBA00022729"/>
    </source>
</evidence>
<organism evidence="10 11">
    <name type="scientific">Sphingobium yanoikuyae</name>
    <name type="common">Sphingomonas yanoikuyae</name>
    <dbReference type="NCBI Taxonomy" id="13690"/>
    <lineage>
        <taxon>Bacteria</taxon>
        <taxon>Pseudomonadati</taxon>
        <taxon>Pseudomonadota</taxon>
        <taxon>Alphaproteobacteria</taxon>
        <taxon>Sphingomonadales</taxon>
        <taxon>Sphingomonadaceae</taxon>
        <taxon>Sphingobium</taxon>
    </lineage>
</organism>
<evidence type="ECO:0000313" key="10">
    <source>
        <dbReference type="EMBL" id="AYO78854.1"/>
    </source>
</evidence>
<evidence type="ECO:0000256" key="2">
    <source>
        <dbReference type="ARBA" id="ARBA00007495"/>
    </source>
</evidence>
<dbReference type="Gene3D" id="3.20.20.80">
    <property type="entry name" value="Glycosidases"/>
    <property type="match status" value="1"/>
</dbReference>
<keyword evidence="3 10" id="KW-0858">Xylan degradation</keyword>
<keyword evidence="6 9" id="KW-0119">Carbohydrate metabolism</keyword>
<evidence type="ECO:0000256" key="8">
    <source>
        <dbReference type="ARBA" id="ARBA00023326"/>
    </source>
</evidence>
<dbReference type="PROSITE" id="PS51760">
    <property type="entry name" value="GH10_2"/>
    <property type="match status" value="1"/>
</dbReference>
<accession>A0A085K291</accession>
<evidence type="ECO:0000256" key="9">
    <source>
        <dbReference type="RuleBase" id="RU361174"/>
    </source>
</evidence>
<evidence type="ECO:0000256" key="3">
    <source>
        <dbReference type="ARBA" id="ARBA00022651"/>
    </source>
</evidence>
<evidence type="ECO:0000256" key="7">
    <source>
        <dbReference type="ARBA" id="ARBA00023295"/>
    </source>
</evidence>
<keyword evidence="7 9" id="KW-0326">Glycosidase</keyword>
<keyword evidence="4" id="KW-0732">Signal</keyword>
<dbReference type="InterPro" id="IPR044846">
    <property type="entry name" value="GH10"/>
</dbReference>
<comment type="catalytic activity">
    <reaction evidence="1 9">
        <text>Endohydrolysis of (1-&gt;4)-beta-D-xylosidic linkages in xylans.</text>
        <dbReference type="EC" id="3.2.1.8"/>
    </reaction>
</comment>
<dbReference type="Pfam" id="PF00331">
    <property type="entry name" value="Glyco_hydro_10"/>
    <property type="match status" value="1"/>
</dbReference>
<reference evidence="10 11" key="1">
    <citation type="submission" date="2018-10" db="EMBL/GenBank/DDBJ databases">
        <title>Characterization and genome analysis of a novel bacterium Sphingobium yanoikuyae SJTF8 capable of degrading PAHs.</title>
        <authorList>
            <person name="Yin C."/>
            <person name="Xiong W."/>
            <person name="Liang R."/>
        </authorList>
    </citation>
    <scope>NUCLEOTIDE SEQUENCE [LARGE SCALE GENOMIC DNA]</scope>
    <source>
        <strain evidence="10 11">SJTF8</strain>
    </source>
</reference>
<dbReference type="PANTHER" id="PTHR31490:SF88">
    <property type="entry name" value="BETA-XYLANASE"/>
    <property type="match status" value="1"/>
</dbReference>
<keyword evidence="5 9" id="KW-0378">Hydrolase</keyword>
<protein>
    <recommendedName>
        <fullName evidence="9">Beta-xylanase</fullName>
        <ecNumber evidence="9">3.2.1.8</ecNumber>
    </recommendedName>
</protein>
<dbReference type="PANTHER" id="PTHR31490">
    <property type="entry name" value="GLYCOSYL HYDROLASE"/>
    <property type="match status" value="1"/>
</dbReference>
<comment type="similarity">
    <text evidence="2 9">Belongs to the glycosyl hydrolase 10 (cellulase F) family.</text>
</comment>
<gene>
    <name evidence="10" type="ORF">EBF16_19355</name>
</gene>
<dbReference type="PRINTS" id="PR00134">
    <property type="entry name" value="GLHYDRLASE10"/>
</dbReference>
<dbReference type="GO" id="GO:0031176">
    <property type="term" value="F:endo-1,4-beta-xylanase activity"/>
    <property type="evidence" value="ECO:0007669"/>
    <property type="project" value="UniProtKB-EC"/>
</dbReference>
<dbReference type="InterPro" id="IPR001000">
    <property type="entry name" value="GH10_dom"/>
</dbReference>
<dbReference type="GO" id="GO:0045493">
    <property type="term" value="P:xylan catabolic process"/>
    <property type="evidence" value="ECO:0007669"/>
    <property type="project" value="UniProtKB-KW"/>
</dbReference>